<dbReference type="EMBL" id="QLTT01000016">
    <property type="protein sequence ID" value="RAS58952.1"/>
    <property type="molecule type" value="Genomic_DNA"/>
</dbReference>
<evidence type="ECO:0000313" key="2">
    <source>
        <dbReference type="Proteomes" id="UP000248714"/>
    </source>
</evidence>
<dbReference type="Proteomes" id="UP000248714">
    <property type="component" value="Unassembled WGS sequence"/>
</dbReference>
<accession>A0ABX9DV54</accession>
<sequence length="528" mass="58543">MQRPAAAVLFHTFLYSLYCEEVPQAGAKLEPLEGPSYLPTSLRESTQDMRELWLALTDQLTHPVARARVFDIVFTLRLMANSRDAAERAARAYLDAVGGSQRAQVQANGVVRAWTLARSVGLATLEQEINAVMLGMVEDLLDRDEHPYAVVPMLCALISPSRGKTAEDIDLRVDALLDRTLHAYPQTHVIKDVAAVVRKRAAADAARVEDANRVLINAMMAEADAAVDPLVIRTHLADAASEARRWNIKDLEDDAIARLQTAPKVQWESVEFGMTVPAPLFDLYMPGFDQATDWQEALNIWFNTSAPSGNLQTNVETTRQVLDASVFHQILTTIVFRDGDLPARKLADQDDVFMRELARTEARQMNIYGLILARGLHEIRFRFGIPTQNELAEFLGSTGTHLELAKALATAIQLYWVELYDASTHMAAPKVEPAVRAVLLKLNEPIYKAAVGDTSGQFPGLGVLLDRLEQLGLNHDWLRFLRTFLLADGYNVRNLVAHGYLNNIGYINAALAVMPRDVVPVWSGDGLS</sequence>
<reference evidence="1 2" key="1">
    <citation type="submission" date="2018-06" db="EMBL/GenBank/DDBJ databases">
        <title>Genomic Encyclopedia of Type Strains, Phase IV (KMG-IV): sequencing the most valuable type-strain genomes for metagenomic binning, comparative biology and taxonomic classification.</title>
        <authorList>
            <person name="Goeker M."/>
        </authorList>
    </citation>
    <scope>NUCLEOTIDE SEQUENCE [LARGE SCALE GENOMIC DNA]</scope>
    <source>
        <strain evidence="1 2">DSM 45479</strain>
    </source>
</reference>
<proteinExistence type="predicted"/>
<name>A0ABX9DV54_9PSEU</name>
<gene>
    <name evidence="1" type="ORF">C8D87_1165</name>
</gene>
<evidence type="ECO:0000313" key="1">
    <source>
        <dbReference type="EMBL" id="RAS58952.1"/>
    </source>
</evidence>
<organism evidence="1 2">
    <name type="scientific">Lentzea atacamensis</name>
    <dbReference type="NCBI Taxonomy" id="531938"/>
    <lineage>
        <taxon>Bacteria</taxon>
        <taxon>Bacillati</taxon>
        <taxon>Actinomycetota</taxon>
        <taxon>Actinomycetes</taxon>
        <taxon>Pseudonocardiales</taxon>
        <taxon>Pseudonocardiaceae</taxon>
        <taxon>Lentzea</taxon>
    </lineage>
</organism>
<protein>
    <recommendedName>
        <fullName evidence="3">DUF4209 domain-containing protein</fullName>
    </recommendedName>
</protein>
<keyword evidence="2" id="KW-1185">Reference proteome</keyword>
<comment type="caution">
    <text evidence="1">The sequence shown here is derived from an EMBL/GenBank/DDBJ whole genome shotgun (WGS) entry which is preliminary data.</text>
</comment>
<evidence type="ECO:0008006" key="3">
    <source>
        <dbReference type="Google" id="ProtNLM"/>
    </source>
</evidence>